<comment type="caution">
    <text evidence="2">The sequence shown here is derived from an EMBL/GenBank/DDBJ whole genome shotgun (WGS) entry which is preliminary data.</text>
</comment>
<dbReference type="Pfam" id="PF15901">
    <property type="entry name" value="Sortilin_C"/>
    <property type="match status" value="1"/>
</dbReference>
<gene>
    <name evidence="2" type="ORF">RF11_05442</name>
</gene>
<evidence type="ECO:0000313" key="3">
    <source>
        <dbReference type="Proteomes" id="UP000031668"/>
    </source>
</evidence>
<dbReference type="GO" id="GO:0006892">
    <property type="term" value="P:post-Golgi vesicle-mediated transport"/>
    <property type="evidence" value="ECO:0007669"/>
    <property type="project" value="TreeGrafter"/>
</dbReference>
<protein>
    <submittedName>
        <fullName evidence="2">VPS10 domain-containing receptor SorCS3</fullName>
    </submittedName>
</protein>
<dbReference type="AlphaFoldDB" id="A0A0C2MC28"/>
<organism evidence="2 3">
    <name type="scientific">Thelohanellus kitauei</name>
    <name type="common">Myxosporean</name>
    <dbReference type="NCBI Taxonomy" id="669202"/>
    <lineage>
        <taxon>Eukaryota</taxon>
        <taxon>Metazoa</taxon>
        <taxon>Cnidaria</taxon>
        <taxon>Myxozoa</taxon>
        <taxon>Myxosporea</taxon>
        <taxon>Bivalvulida</taxon>
        <taxon>Platysporina</taxon>
        <taxon>Myxobolidae</taxon>
        <taxon>Thelohanellus</taxon>
    </lineage>
</organism>
<dbReference type="CDD" id="cd15482">
    <property type="entry name" value="Sialidase_non-viral"/>
    <property type="match status" value="1"/>
</dbReference>
<dbReference type="OrthoDB" id="5949766at2759"/>
<feature type="domain" description="Sortilin C-terminal" evidence="1">
    <location>
        <begin position="172"/>
        <end position="255"/>
    </location>
</feature>
<reference evidence="2 3" key="1">
    <citation type="journal article" date="2014" name="Genome Biol. Evol.">
        <title>The genome of the myxosporean Thelohanellus kitauei shows adaptations to nutrient acquisition within its fish host.</title>
        <authorList>
            <person name="Yang Y."/>
            <person name="Xiong J."/>
            <person name="Zhou Z."/>
            <person name="Huo F."/>
            <person name="Miao W."/>
            <person name="Ran C."/>
            <person name="Liu Y."/>
            <person name="Zhang J."/>
            <person name="Feng J."/>
            <person name="Wang M."/>
            <person name="Wang M."/>
            <person name="Wang L."/>
            <person name="Yao B."/>
        </authorList>
    </citation>
    <scope>NUCLEOTIDE SEQUENCE [LARGE SCALE GENOMIC DNA]</scope>
    <source>
        <strain evidence="2">Wuqing</strain>
    </source>
</reference>
<accession>A0A0C2MC28</accession>
<dbReference type="InterPro" id="IPR036278">
    <property type="entry name" value="Sialidase_sf"/>
</dbReference>
<proteinExistence type="predicted"/>
<dbReference type="PANTHER" id="PTHR12106">
    <property type="entry name" value="SORTILIN RELATED"/>
    <property type="match status" value="1"/>
</dbReference>
<evidence type="ECO:0000259" key="1">
    <source>
        <dbReference type="Pfam" id="PF15901"/>
    </source>
</evidence>
<sequence>MYDKSIRKCSFVVDPHFSGFIYVNLKDNDGMIRTYTSRNNGKYFMPIKIIGKGWGRVTNKCAVQLDLICSNDMKKNFPKKGVVKFKGTIHCKYFDIRHIFVSFTGGRTWKILNSQVDKIVTFNNIGAMFGTERTTGRIWVSYDEGNYWYKKYIRAYEFIDLETFDYPDNLIIAAISYNKFKNIYSLFLFNFSNILDRTCQDDDFESRYVGRYYGNCFQGQLISYLMKKPSAICVDKRTEVKVTMNTCPCAIEDFQW</sequence>
<dbReference type="Proteomes" id="UP000031668">
    <property type="component" value="Unassembled WGS sequence"/>
</dbReference>
<keyword evidence="3" id="KW-1185">Reference proteome</keyword>
<dbReference type="EMBL" id="JWZT01005178">
    <property type="protein sequence ID" value="KII61919.1"/>
    <property type="molecule type" value="Genomic_DNA"/>
</dbReference>
<dbReference type="InterPro" id="IPR050310">
    <property type="entry name" value="VPS10-sortilin"/>
</dbReference>
<dbReference type="InterPro" id="IPR031777">
    <property type="entry name" value="Sortilin_C"/>
</dbReference>
<dbReference type="SUPFAM" id="SSF50939">
    <property type="entry name" value="Sialidases"/>
    <property type="match status" value="1"/>
</dbReference>
<dbReference type="GO" id="GO:0005794">
    <property type="term" value="C:Golgi apparatus"/>
    <property type="evidence" value="ECO:0007669"/>
    <property type="project" value="TreeGrafter"/>
</dbReference>
<evidence type="ECO:0000313" key="2">
    <source>
        <dbReference type="EMBL" id="KII61919.1"/>
    </source>
</evidence>
<dbReference type="GO" id="GO:0016020">
    <property type="term" value="C:membrane"/>
    <property type="evidence" value="ECO:0007669"/>
    <property type="project" value="TreeGrafter"/>
</dbReference>
<keyword evidence="2" id="KW-0675">Receptor</keyword>
<name>A0A0C2MC28_THEKT</name>
<dbReference type="PANTHER" id="PTHR12106:SF27">
    <property type="entry name" value="SORTILIN-RELATED RECEPTOR"/>
    <property type="match status" value="1"/>
</dbReference>